<dbReference type="InterPro" id="IPR012337">
    <property type="entry name" value="RNaseH-like_sf"/>
</dbReference>
<evidence type="ECO:0000313" key="2">
    <source>
        <dbReference type="EMBL" id="MDG4980643.1"/>
    </source>
</evidence>
<dbReference type="Proteomes" id="UP001152656">
    <property type="component" value="Unassembled WGS sequence"/>
</dbReference>
<dbReference type="InterPro" id="IPR050437">
    <property type="entry name" value="Ribos_protein_bS1-like"/>
</dbReference>
<dbReference type="GO" id="GO:0003729">
    <property type="term" value="F:mRNA binding"/>
    <property type="evidence" value="ECO:0007669"/>
    <property type="project" value="UniProtKB-ARBA"/>
</dbReference>
<dbReference type="GO" id="GO:0006139">
    <property type="term" value="P:nucleobase-containing compound metabolic process"/>
    <property type="evidence" value="ECO:0007669"/>
    <property type="project" value="InterPro"/>
</dbReference>
<dbReference type="InterPro" id="IPR003029">
    <property type="entry name" value="S1_domain"/>
</dbReference>
<dbReference type="FunFam" id="1.10.10.650:FF:000001">
    <property type="entry name" value="S1 RNA-binding domain 1"/>
    <property type="match status" value="1"/>
</dbReference>
<reference evidence="2" key="2">
    <citation type="journal article" date="2023" name="Food Microbiol.">
        <title>Evaluation of the fermentation potential of lactic acid bacteria isolated from herbs, fruits and vegetables as starter cultures in nut-based milk alternatives.</title>
        <authorList>
            <person name="Huang W."/>
            <person name="Dong A."/>
            <person name="Pham H.T."/>
            <person name="Zhou C."/>
            <person name="Huo Z."/>
            <person name="Watjen A.P."/>
            <person name="Prakash S."/>
            <person name="Bang-Berthelsen C.H."/>
            <person name="Turner M.S."/>
        </authorList>
    </citation>
    <scope>NUCLEOTIDE SEQUENCE</scope>
    <source>
        <strain evidence="2">581</strain>
    </source>
</reference>
<dbReference type="Pfam" id="PF12836">
    <property type="entry name" value="HHH_3"/>
    <property type="match status" value="1"/>
</dbReference>
<dbReference type="Pfam" id="PF22706">
    <property type="entry name" value="Tex_central_region"/>
    <property type="match status" value="1"/>
</dbReference>
<dbReference type="InterPro" id="IPR037027">
    <property type="entry name" value="YqgF/RNaseH-like_dom_sf"/>
</dbReference>
<dbReference type="PANTHER" id="PTHR10724:SF10">
    <property type="entry name" value="S1 RNA-BINDING DOMAIN-CONTAINING PROTEIN 1"/>
    <property type="match status" value="1"/>
</dbReference>
<dbReference type="SMART" id="SM00732">
    <property type="entry name" value="YqgFc"/>
    <property type="match status" value="1"/>
</dbReference>
<dbReference type="InterPro" id="IPR006641">
    <property type="entry name" value="YqgF/RNaseH-like_dom"/>
</dbReference>
<name>A0A9X4NCI3_9LACT</name>
<dbReference type="InterPro" id="IPR041692">
    <property type="entry name" value="HHH_9"/>
</dbReference>
<dbReference type="Gene3D" id="1.10.150.310">
    <property type="entry name" value="Tex RuvX-like domain-like"/>
    <property type="match status" value="1"/>
</dbReference>
<sequence>MENVKKIAELLNIKNSQVEKVLELTAEGNTVPFIARYRKEATGSLDEVEIKKIIDEDNLLTKLSERKTAVLSKIEELGKLTDSLKTQILAAEKLIEVEDLYLPYKEKRRTKATIAKENGLFPLAQLIVKNSANLEEEAEKFVNENFTSPQKALEGAVDILSEAISEDARLRSWLTGEIKNNSLLTSSLKKDAVDEKQVFQMYYEFSEKVSELPNYRVLALNRGEKLGILSVKFENNEDKILRYFAARFAAQNNPMMQVAIKDAVKKKLIPAMERSIRTDLTEKAEASAIEVFGENLKNLLLVAPLKGRVVMGFDPAYRTGAKLAIVDETGKLLMTTVIYPVKPANAGQIAQAKKDLAKFIREYGVNMIAIGNGTASRESESFVAEVLKENNFSDVYYVIVSESGASVYSASELAREEFPELTVEKRSAISIARRLQDPLAELVKIEPKAIGVGQYQHDVSEKKLTENLDFVVETVVNQVGVNVNTASPSLLSHVAGLNKSLAQNVVKYREENGALKTRAELKKVPRLGAKAFEQAAGFLRIPEGKNFLDNTGVHPESYKVTEQLLAEISADKPVSNEELLTKLSSVNIPEMAEKLGLGQETLTDIINDLQKPGRDLRDSFDAPILRQDVLSAGDLQIGQQLEGVVRNVVDFGAFIDIGIKNDGLAHVSDLSKSFVKNPSDVVAVGQIVTVWVKSLDLQRGKINLTLVNPREK</sequence>
<dbReference type="PANTHER" id="PTHR10724">
    <property type="entry name" value="30S RIBOSOMAL PROTEIN S1"/>
    <property type="match status" value="1"/>
</dbReference>
<evidence type="ECO:0000259" key="1">
    <source>
        <dbReference type="PROSITE" id="PS50126"/>
    </source>
</evidence>
<dbReference type="GO" id="GO:0006412">
    <property type="term" value="P:translation"/>
    <property type="evidence" value="ECO:0007669"/>
    <property type="project" value="TreeGrafter"/>
</dbReference>
<dbReference type="InterPro" id="IPR023319">
    <property type="entry name" value="Tex-like_HTH_dom_sf"/>
</dbReference>
<dbReference type="CDD" id="cd05685">
    <property type="entry name" value="S1_Tex"/>
    <property type="match status" value="1"/>
</dbReference>
<gene>
    <name evidence="2" type="ORF">OGZ39_03085</name>
</gene>
<dbReference type="InterPro" id="IPR012340">
    <property type="entry name" value="NA-bd_OB-fold"/>
</dbReference>
<dbReference type="FunFam" id="1.10.150.310:FF:000001">
    <property type="entry name" value="RNA-binding transcriptional accessory protein"/>
    <property type="match status" value="1"/>
</dbReference>
<dbReference type="Pfam" id="PF09371">
    <property type="entry name" value="Tex_N"/>
    <property type="match status" value="1"/>
</dbReference>
<proteinExistence type="predicted"/>
<organism evidence="2 3">
    <name type="scientific">Lactococcus lactis</name>
    <dbReference type="NCBI Taxonomy" id="1358"/>
    <lineage>
        <taxon>Bacteria</taxon>
        <taxon>Bacillati</taxon>
        <taxon>Bacillota</taxon>
        <taxon>Bacilli</taxon>
        <taxon>Lactobacillales</taxon>
        <taxon>Streptococcaceae</taxon>
        <taxon>Lactococcus</taxon>
    </lineage>
</organism>
<feature type="domain" description="S1 motif" evidence="1">
    <location>
        <begin position="638"/>
        <end position="707"/>
    </location>
</feature>
<dbReference type="FunFam" id="3.30.420.140:FF:000001">
    <property type="entry name" value="RNA-binding transcriptional accessory protein"/>
    <property type="match status" value="1"/>
</dbReference>
<dbReference type="AlphaFoldDB" id="A0A9X4NCI3"/>
<dbReference type="Gene3D" id="1.10.3500.10">
    <property type="entry name" value="Tex N-terminal region-like"/>
    <property type="match status" value="1"/>
</dbReference>
<dbReference type="Gene3D" id="3.30.420.140">
    <property type="entry name" value="YqgF/RNase H-like domain"/>
    <property type="match status" value="1"/>
</dbReference>
<dbReference type="Gene3D" id="2.40.50.140">
    <property type="entry name" value="Nucleic acid-binding proteins"/>
    <property type="match status" value="1"/>
</dbReference>
<dbReference type="InterPro" id="IPR018974">
    <property type="entry name" value="Tex-like_N"/>
</dbReference>
<dbReference type="EMBL" id="JAOWLP010000002">
    <property type="protein sequence ID" value="MDG4980643.1"/>
    <property type="molecule type" value="Genomic_DNA"/>
</dbReference>
<comment type="caution">
    <text evidence="2">The sequence shown here is derived from an EMBL/GenBank/DDBJ whole genome shotgun (WGS) entry which is preliminary data.</text>
</comment>
<accession>A0A9X4NCI3</accession>
<dbReference type="InterPro" id="IPR044146">
    <property type="entry name" value="S1_Tex"/>
</dbReference>
<dbReference type="Pfam" id="PF00575">
    <property type="entry name" value="S1"/>
    <property type="match status" value="1"/>
</dbReference>
<dbReference type="InterPro" id="IPR032639">
    <property type="entry name" value="Tex_YqgF"/>
</dbReference>
<dbReference type="GO" id="GO:0003735">
    <property type="term" value="F:structural constituent of ribosome"/>
    <property type="evidence" value="ECO:0007669"/>
    <property type="project" value="TreeGrafter"/>
</dbReference>
<dbReference type="Gene3D" id="1.10.10.650">
    <property type="entry name" value="RuvA domain 2-like"/>
    <property type="match status" value="1"/>
</dbReference>
<dbReference type="FunFam" id="2.40.50.140:FF:000051">
    <property type="entry name" value="RNA-binding transcriptional accessory protein"/>
    <property type="match status" value="1"/>
</dbReference>
<dbReference type="Pfam" id="PF17674">
    <property type="entry name" value="HHH_9"/>
    <property type="match status" value="1"/>
</dbReference>
<dbReference type="PROSITE" id="PS50126">
    <property type="entry name" value="S1"/>
    <property type="match status" value="1"/>
</dbReference>
<dbReference type="InterPro" id="IPR055179">
    <property type="entry name" value="Tex-like_central_region"/>
</dbReference>
<dbReference type="SUPFAM" id="SSF53098">
    <property type="entry name" value="Ribonuclease H-like"/>
    <property type="match status" value="1"/>
</dbReference>
<dbReference type="InterPro" id="IPR010994">
    <property type="entry name" value="RuvA_2-like"/>
</dbReference>
<dbReference type="GO" id="GO:0005737">
    <property type="term" value="C:cytoplasm"/>
    <property type="evidence" value="ECO:0007669"/>
    <property type="project" value="UniProtKB-ARBA"/>
</dbReference>
<dbReference type="RefSeq" id="WP_039114555.1">
    <property type="nucleotide sequence ID" value="NZ_CP110849.1"/>
</dbReference>
<evidence type="ECO:0000313" key="3">
    <source>
        <dbReference type="Proteomes" id="UP001152656"/>
    </source>
</evidence>
<dbReference type="SMART" id="SM00316">
    <property type="entry name" value="S1"/>
    <property type="match status" value="1"/>
</dbReference>
<protein>
    <submittedName>
        <fullName evidence="2">RNA-binding transcriptional accessory protein</fullName>
    </submittedName>
</protein>
<dbReference type="SUPFAM" id="SSF50249">
    <property type="entry name" value="Nucleic acid-binding proteins"/>
    <property type="match status" value="1"/>
</dbReference>
<reference evidence="2" key="1">
    <citation type="submission" date="2022-10" db="EMBL/GenBank/DDBJ databases">
        <authorList>
            <person name="Turner M.S."/>
            <person name="Huang W."/>
        </authorList>
    </citation>
    <scope>NUCLEOTIDE SEQUENCE</scope>
    <source>
        <strain evidence="2">581</strain>
    </source>
</reference>
<dbReference type="Pfam" id="PF16921">
    <property type="entry name" value="Tex_YqgF"/>
    <property type="match status" value="1"/>
</dbReference>
<dbReference type="InterPro" id="IPR023323">
    <property type="entry name" value="Tex-like_dom_sf"/>
</dbReference>
<dbReference type="SUPFAM" id="SSF158832">
    <property type="entry name" value="Tex N-terminal region-like"/>
    <property type="match status" value="1"/>
</dbReference>
<dbReference type="SUPFAM" id="SSF47781">
    <property type="entry name" value="RuvA domain 2-like"/>
    <property type="match status" value="2"/>
</dbReference>